<evidence type="ECO:0000256" key="1">
    <source>
        <dbReference type="ARBA" id="ARBA00010240"/>
    </source>
</evidence>
<dbReference type="InterPro" id="IPR002641">
    <property type="entry name" value="PNPLA_dom"/>
</dbReference>
<evidence type="ECO:0000313" key="5">
    <source>
        <dbReference type="EMBL" id="HAW74400.1"/>
    </source>
</evidence>
<dbReference type="Pfam" id="PF01734">
    <property type="entry name" value="Patatin"/>
    <property type="match status" value="1"/>
</dbReference>
<feature type="short sequence motif" description="GXGXXG" evidence="3">
    <location>
        <begin position="12"/>
        <end position="17"/>
    </location>
</feature>
<dbReference type="RefSeq" id="WP_272969355.1">
    <property type="nucleotide sequence ID" value="NZ_CALBIY010000040.1"/>
</dbReference>
<dbReference type="CDD" id="cd07199">
    <property type="entry name" value="Pat17_PNPLA8_PNPLA9_like"/>
    <property type="match status" value="1"/>
</dbReference>
<dbReference type="InterPro" id="IPR016035">
    <property type="entry name" value="Acyl_Trfase/lysoPLipase"/>
</dbReference>
<comment type="caution">
    <text evidence="5">The sequence shown here is derived from an EMBL/GenBank/DDBJ whole genome shotgun (WGS) entry which is preliminary data.</text>
</comment>
<feature type="short sequence motif" description="GXSXG" evidence="3">
    <location>
        <begin position="56"/>
        <end position="60"/>
    </location>
</feature>
<evidence type="ECO:0000256" key="3">
    <source>
        <dbReference type="PROSITE-ProRule" id="PRU01161"/>
    </source>
</evidence>
<sequence>MSQQFNMLSLSGGGIRGIFTASVLAHFETYILDQKGLSGVVAKEYSIAQHFDLICGTSIGGIIALGLASGLTAREIKETMLEHRLTIFPKKMKWPFNTEKLFRPLYKPQPLKDVLDEMFKTKTLGELDKYILIPSISLTNGQIRAFKTPHHPHLHTDYKLAIVDVALATSAAPTYFPVHKIGSERFVDGGLAANSPVLMGLIEAQYYLNRSLSDVFVMQVGTMGSKRTSDHSEKLNGGYRSAWGFGEGIIDLAMSTTETLHNFLAEKILEDSHRLLYADEQPGEKKSSILALDNASDQAIEILCASAEKVAREQINAPNFKDFMNYTANTPSFYAGPKKNKES</sequence>
<keyword evidence="3" id="KW-0442">Lipid degradation</keyword>
<evidence type="ECO:0000313" key="6">
    <source>
        <dbReference type="Proteomes" id="UP000263517"/>
    </source>
</evidence>
<protein>
    <submittedName>
        <fullName evidence="5">Patatin</fullName>
    </submittedName>
</protein>
<dbReference type="AlphaFoldDB" id="A0A350NZD3"/>
<feature type="active site" description="Nucleophile" evidence="3">
    <location>
        <position position="58"/>
    </location>
</feature>
<gene>
    <name evidence="5" type="ORF">DCW74_01545</name>
</gene>
<dbReference type="GO" id="GO:0016787">
    <property type="term" value="F:hydrolase activity"/>
    <property type="evidence" value="ECO:0007669"/>
    <property type="project" value="UniProtKB-UniRule"/>
</dbReference>
<feature type="short sequence motif" description="DGA/G" evidence="3">
    <location>
        <begin position="188"/>
        <end position="190"/>
    </location>
</feature>
<dbReference type="EMBL" id="DNAN01000055">
    <property type="protein sequence ID" value="HAW74400.1"/>
    <property type="molecule type" value="Genomic_DNA"/>
</dbReference>
<evidence type="ECO:0000259" key="4">
    <source>
        <dbReference type="PROSITE" id="PS51635"/>
    </source>
</evidence>
<dbReference type="PANTHER" id="PTHR32176">
    <property type="entry name" value="XYLOSE ISOMERASE"/>
    <property type="match status" value="1"/>
</dbReference>
<dbReference type="NCBIfam" id="NF041079">
    <property type="entry name" value="CBASS_lipase"/>
    <property type="match status" value="1"/>
</dbReference>
<dbReference type="SUPFAM" id="SSF52151">
    <property type="entry name" value="FabD/lysophospholipase-like"/>
    <property type="match status" value="1"/>
</dbReference>
<feature type="domain" description="PNPLA" evidence="4">
    <location>
        <begin position="8"/>
        <end position="201"/>
    </location>
</feature>
<reference evidence="5 6" key="1">
    <citation type="journal article" date="2018" name="Nat. Biotechnol.">
        <title>A standardized bacterial taxonomy based on genome phylogeny substantially revises the tree of life.</title>
        <authorList>
            <person name="Parks D.H."/>
            <person name="Chuvochina M."/>
            <person name="Waite D.W."/>
            <person name="Rinke C."/>
            <person name="Skarshewski A."/>
            <person name="Chaumeil P.A."/>
            <person name="Hugenholtz P."/>
        </authorList>
    </citation>
    <scope>NUCLEOTIDE SEQUENCE [LARGE SCALE GENOMIC DNA]</scope>
    <source>
        <strain evidence="5">UBA11978</strain>
    </source>
</reference>
<proteinExistence type="inferred from homology"/>
<feature type="active site" description="Proton acceptor" evidence="3">
    <location>
        <position position="188"/>
    </location>
</feature>
<dbReference type="GO" id="GO:0016042">
    <property type="term" value="P:lipid catabolic process"/>
    <property type="evidence" value="ECO:0007669"/>
    <property type="project" value="UniProtKB-UniRule"/>
</dbReference>
<keyword evidence="3" id="KW-0378">Hydrolase</keyword>
<dbReference type="PANTHER" id="PTHR32176:SF92">
    <property type="entry name" value="XYLOSE ISOMERASE"/>
    <property type="match status" value="1"/>
</dbReference>
<keyword evidence="2 3" id="KW-0443">Lipid metabolism</keyword>
<organism evidence="5 6">
    <name type="scientific">Alteromonas australica</name>
    <dbReference type="NCBI Taxonomy" id="589873"/>
    <lineage>
        <taxon>Bacteria</taxon>
        <taxon>Pseudomonadati</taxon>
        <taxon>Pseudomonadota</taxon>
        <taxon>Gammaproteobacteria</taxon>
        <taxon>Alteromonadales</taxon>
        <taxon>Alteromonadaceae</taxon>
        <taxon>Alteromonas/Salinimonas group</taxon>
        <taxon>Alteromonas</taxon>
    </lineage>
</organism>
<dbReference type="Proteomes" id="UP000263517">
    <property type="component" value="Unassembled WGS sequence"/>
</dbReference>
<comment type="similarity">
    <text evidence="1">Belongs to the patatin family.</text>
</comment>
<evidence type="ECO:0000256" key="2">
    <source>
        <dbReference type="ARBA" id="ARBA00023098"/>
    </source>
</evidence>
<name>A0A350NZD3_9ALTE</name>
<accession>A0A350NZD3</accession>
<dbReference type="PROSITE" id="PS51635">
    <property type="entry name" value="PNPLA"/>
    <property type="match status" value="1"/>
</dbReference>
<dbReference type="Gene3D" id="3.40.1090.10">
    <property type="entry name" value="Cytosolic phospholipase A2 catalytic domain"/>
    <property type="match status" value="1"/>
</dbReference>